<dbReference type="eggNOG" id="COG3265">
    <property type="taxonomic scope" value="Bacteria"/>
</dbReference>
<keyword evidence="5 10" id="KW-0547">Nucleotide-binding</keyword>
<evidence type="ECO:0000256" key="1">
    <source>
        <dbReference type="ARBA" id="ARBA00004761"/>
    </source>
</evidence>
<dbReference type="GO" id="GO:0019521">
    <property type="term" value="P:D-gluconate metabolic process"/>
    <property type="evidence" value="ECO:0007669"/>
    <property type="project" value="UniProtKB-KW"/>
</dbReference>
<evidence type="ECO:0000256" key="8">
    <source>
        <dbReference type="ARBA" id="ARBA00023064"/>
    </source>
</evidence>
<dbReference type="AlphaFoldDB" id="M1MZZ9"/>
<keyword evidence="12" id="KW-1185">Reference proteome</keyword>
<name>M1MZZ9_9CORY</name>
<dbReference type="InterPro" id="IPR006001">
    <property type="entry name" value="Therm_gnt_kin"/>
</dbReference>
<organism evidence="11 12">
    <name type="scientific">Corynebacterium halotolerans YIM 70093 = DSM 44683</name>
    <dbReference type="NCBI Taxonomy" id="1121362"/>
    <lineage>
        <taxon>Bacteria</taxon>
        <taxon>Bacillati</taxon>
        <taxon>Actinomycetota</taxon>
        <taxon>Actinomycetes</taxon>
        <taxon>Mycobacteriales</taxon>
        <taxon>Corynebacteriaceae</taxon>
        <taxon>Corynebacterium</taxon>
    </lineage>
</organism>
<evidence type="ECO:0000256" key="7">
    <source>
        <dbReference type="ARBA" id="ARBA00022840"/>
    </source>
</evidence>
<dbReference type="CDD" id="cd02021">
    <property type="entry name" value="GntK"/>
    <property type="match status" value="1"/>
</dbReference>
<proteinExistence type="inferred from homology"/>
<comment type="similarity">
    <text evidence="2 10">Belongs to the gluconokinase GntK/GntV family.</text>
</comment>
<dbReference type="HOGENOM" id="CLU_077168_4_1_11"/>
<dbReference type="PANTHER" id="PTHR43442">
    <property type="entry name" value="GLUCONOKINASE-RELATED"/>
    <property type="match status" value="1"/>
</dbReference>
<dbReference type="GO" id="GO:0005737">
    <property type="term" value="C:cytoplasm"/>
    <property type="evidence" value="ECO:0007669"/>
    <property type="project" value="TreeGrafter"/>
</dbReference>
<reference evidence="11 12" key="1">
    <citation type="journal article" date="2012" name="Stand. Genomic Sci.">
        <title>Genome sequence of the halotolerant bacterium Corynebacterium halotolerans type strain YIM 70093(T) (= DSM 44683(T)).</title>
        <authorList>
            <person name="Ruckert C."/>
            <person name="Albersmeier A."/>
            <person name="Al-Dilaimi A."/>
            <person name="Niehaus K."/>
            <person name="Szczepanowski R."/>
            <person name="Kalinowski J."/>
        </authorList>
    </citation>
    <scope>NUCLEOTIDE SEQUENCE [LARGE SCALE GENOMIC DNA]</scope>
    <source>
        <strain evidence="11">YIM 70093</strain>
    </source>
</reference>
<dbReference type="InterPro" id="IPR031322">
    <property type="entry name" value="Shikimate/glucono_kinase"/>
</dbReference>
<keyword evidence="8" id="KW-0311">Gluconate utilization</keyword>
<dbReference type="PANTHER" id="PTHR43442:SF3">
    <property type="entry name" value="GLUCONOKINASE-RELATED"/>
    <property type="match status" value="1"/>
</dbReference>
<dbReference type="Proteomes" id="UP000011723">
    <property type="component" value="Chromosome"/>
</dbReference>
<dbReference type="Gene3D" id="3.40.50.300">
    <property type="entry name" value="P-loop containing nucleotide triphosphate hydrolases"/>
    <property type="match status" value="1"/>
</dbReference>
<dbReference type="EMBL" id="CP003697">
    <property type="protein sequence ID" value="AGF73294.1"/>
    <property type="molecule type" value="Genomic_DNA"/>
</dbReference>
<evidence type="ECO:0000256" key="5">
    <source>
        <dbReference type="ARBA" id="ARBA00022741"/>
    </source>
</evidence>
<dbReference type="FunFam" id="3.40.50.300:FF:000522">
    <property type="entry name" value="Gluconokinase"/>
    <property type="match status" value="1"/>
</dbReference>
<evidence type="ECO:0000256" key="10">
    <source>
        <dbReference type="RuleBase" id="RU363066"/>
    </source>
</evidence>
<dbReference type="GO" id="GO:0046316">
    <property type="term" value="F:gluconokinase activity"/>
    <property type="evidence" value="ECO:0007669"/>
    <property type="project" value="UniProtKB-EC"/>
</dbReference>
<dbReference type="GO" id="GO:0005524">
    <property type="term" value="F:ATP binding"/>
    <property type="evidence" value="ECO:0007669"/>
    <property type="project" value="UniProtKB-KW"/>
</dbReference>
<dbReference type="EC" id="2.7.1.12" evidence="3 10"/>
<dbReference type="KEGG" id="chn:A605_11480"/>
<keyword evidence="7 10" id="KW-0067">ATP-binding</keyword>
<keyword evidence="4 10" id="KW-0808">Transferase</keyword>
<evidence type="ECO:0000256" key="9">
    <source>
        <dbReference type="ARBA" id="ARBA00048090"/>
    </source>
</evidence>
<protein>
    <recommendedName>
        <fullName evidence="3 10">Gluconokinase</fullName>
        <ecNumber evidence="3 10">2.7.1.12</ecNumber>
    </recommendedName>
</protein>
<gene>
    <name evidence="11" type="ORF">A605_11480</name>
</gene>
<comment type="catalytic activity">
    <reaction evidence="9 10">
        <text>D-gluconate + ATP = 6-phospho-D-gluconate + ADP + H(+)</text>
        <dbReference type="Rhea" id="RHEA:19433"/>
        <dbReference type="ChEBI" id="CHEBI:15378"/>
        <dbReference type="ChEBI" id="CHEBI:18391"/>
        <dbReference type="ChEBI" id="CHEBI:30616"/>
        <dbReference type="ChEBI" id="CHEBI:58759"/>
        <dbReference type="ChEBI" id="CHEBI:456216"/>
        <dbReference type="EC" id="2.7.1.12"/>
    </reaction>
</comment>
<dbReference type="Pfam" id="PF01202">
    <property type="entry name" value="SKI"/>
    <property type="match status" value="1"/>
</dbReference>
<accession>M1MZZ9</accession>
<evidence type="ECO:0000256" key="3">
    <source>
        <dbReference type="ARBA" id="ARBA00012054"/>
    </source>
</evidence>
<evidence type="ECO:0000313" key="11">
    <source>
        <dbReference type="EMBL" id="AGF73294.1"/>
    </source>
</evidence>
<evidence type="ECO:0000256" key="2">
    <source>
        <dbReference type="ARBA" id="ARBA00008420"/>
    </source>
</evidence>
<keyword evidence="6 10" id="KW-0418">Kinase</keyword>
<comment type="pathway">
    <text evidence="1">Carbohydrate acid metabolism.</text>
</comment>
<dbReference type="SUPFAM" id="SSF52540">
    <property type="entry name" value="P-loop containing nucleoside triphosphate hydrolases"/>
    <property type="match status" value="1"/>
</dbReference>
<dbReference type="NCBIfam" id="TIGR01313">
    <property type="entry name" value="therm_gnt_kin"/>
    <property type="match status" value="1"/>
</dbReference>
<evidence type="ECO:0000256" key="4">
    <source>
        <dbReference type="ARBA" id="ARBA00022679"/>
    </source>
</evidence>
<evidence type="ECO:0000313" key="12">
    <source>
        <dbReference type="Proteomes" id="UP000011723"/>
    </source>
</evidence>
<sequence>MTAMTKHIVIMGVSGSGKSTVGELLGERLGLPYRDGDDLHPPANIDKMSAGQPLTDEDRWPWLRLVGEWLTDHPDGGIIGCSALKRSYRDMIRESAPGVVFVHVHGTRELLHERMLHRPGHFMPASLLESQFDTLEDLGPDETGQVFDIAEPPETVVDQVTDWLAGLDESA</sequence>
<dbReference type="InterPro" id="IPR027417">
    <property type="entry name" value="P-loop_NTPase"/>
</dbReference>
<dbReference type="PATRIC" id="fig|1121362.3.peg.2328"/>
<dbReference type="STRING" id="1121362.A605_11480"/>
<evidence type="ECO:0000256" key="6">
    <source>
        <dbReference type="ARBA" id="ARBA00022777"/>
    </source>
</evidence>